<comment type="caution">
    <text evidence="1">The sequence shown here is derived from an EMBL/GenBank/DDBJ whole genome shotgun (WGS) entry which is preliminary data.</text>
</comment>
<keyword evidence="2" id="KW-1185">Reference proteome</keyword>
<dbReference type="AlphaFoldDB" id="A0A5N6L715"/>
<organism evidence="1 2">
    <name type="scientific">Carpinus fangiana</name>
    <dbReference type="NCBI Taxonomy" id="176857"/>
    <lineage>
        <taxon>Eukaryota</taxon>
        <taxon>Viridiplantae</taxon>
        <taxon>Streptophyta</taxon>
        <taxon>Embryophyta</taxon>
        <taxon>Tracheophyta</taxon>
        <taxon>Spermatophyta</taxon>
        <taxon>Magnoliopsida</taxon>
        <taxon>eudicotyledons</taxon>
        <taxon>Gunneridae</taxon>
        <taxon>Pentapetalae</taxon>
        <taxon>rosids</taxon>
        <taxon>fabids</taxon>
        <taxon>Fagales</taxon>
        <taxon>Betulaceae</taxon>
        <taxon>Carpinus</taxon>
    </lineage>
</organism>
<protein>
    <submittedName>
        <fullName evidence="1">Uncharacterized protein</fullName>
    </submittedName>
</protein>
<gene>
    <name evidence="1" type="ORF">FH972_026620</name>
</gene>
<evidence type="ECO:0000313" key="2">
    <source>
        <dbReference type="Proteomes" id="UP000327013"/>
    </source>
</evidence>
<proteinExistence type="predicted"/>
<dbReference type="Proteomes" id="UP000327013">
    <property type="component" value="Unassembled WGS sequence"/>
</dbReference>
<accession>A0A5N6L715</accession>
<sequence length="50" mass="5492">MDSIAAQTLLSCRSLSISDQPKFYENGSSFAKKALVCGLLQEEPTTSRLR</sequence>
<reference evidence="1 2" key="1">
    <citation type="submission" date="2019-06" db="EMBL/GenBank/DDBJ databases">
        <title>A chromosomal-level reference genome of Carpinus fangiana (Coryloideae, Betulaceae).</title>
        <authorList>
            <person name="Yang X."/>
            <person name="Wang Z."/>
            <person name="Zhang L."/>
            <person name="Hao G."/>
            <person name="Liu J."/>
            <person name="Yang Y."/>
        </authorList>
    </citation>
    <scope>NUCLEOTIDE SEQUENCE [LARGE SCALE GENOMIC DNA]</scope>
    <source>
        <strain evidence="1">Cfa_2016G</strain>
        <tissue evidence="1">Leaf</tissue>
    </source>
</reference>
<dbReference type="EMBL" id="VIBQ01000101">
    <property type="protein sequence ID" value="KAB8766460.1"/>
    <property type="molecule type" value="Genomic_DNA"/>
</dbReference>
<name>A0A5N6L715_9ROSI</name>
<evidence type="ECO:0000313" key="1">
    <source>
        <dbReference type="EMBL" id="KAB8766460.1"/>
    </source>
</evidence>